<reference evidence="2 3" key="1">
    <citation type="submission" date="2019-07" db="EMBL/GenBank/DDBJ databases">
        <title>Genome sequencing of lignin-degrading bacterial isolates.</title>
        <authorList>
            <person name="Gladden J."/>
        </authorList>
    </citation>
    <scope>NUCLEOTIDE SEQUENCE [LARGE SCALE GENOMIC DNA]</scope>
    <source>
        <strain evidence="2 3">J11</strain>
    </source>
</reference>
<name>A0A562BQH1_9BURK</name>
<protein>
    <submittedName>
        <fullName evidence="2">Uncharacterized protein</fullName>
    </submittedName>
</protein>
<dbReference type="EMBL" id="VLJN01000009">
    <property type="protein sequence ID" value="TWG87421.1"/>
    <property type="molecule type" value="Genomic_DNA"/>
</dbReference>
<dbReference type="Proteomes" id="UP000318141">
    <property type="component" value="Unassembled WGS sequence"/>
</dbReference>
<feature type="transmembrane region" description="Helical" evidence="1">
    <location>
        <begin position="330"/>
        <end position="350"/>
    </location>
</feature>
<comment type="caution">
    <text evidence="2">The sequence shown here is derived from an EMBL/GenBank/DDBJ whole genome shotgun (WGS) entry which is preliminary data.</text>
</comment>
<evidence type="ECO:0000313" key="3">
    <source>
        <dbReference type="Proteomes" id="UP000318141"/>
    </source>
</evidence>
<feature type="transmembrane region" description="Helical" evidence="1">
    <location>
        <begin position="27"/>
        <end position="53"/>
    </location>
</feature>
<sequence length="474" mass="51110">MTQPVKGRPPLATDPCRFQRGVYRANATLYLGWHTIALAKAGAYGATIAAFYRQSRDALAGLGKAAMACSLLGSIAAIGEAGITAVVFVWTARKVYRLHAICEWHAQSHDLLLQYCEEEKMKRRGLKYDAGMVLPPQCGREYAMYQAASAQYRSAITELSATSIVFLRDTVIQGAGAGANMAAVWNAARLSEVLHLVKCVVHVKSATIAAGAAGIACGIFHMVGGGLAIVRGNEAIKRATDKLKVISHRLQGRVFTCGDVGEAASAFAENLSSNKAERARKYMHWAHDAASGQFSEAILISRGLLRHANIGAERALETARHHVRLGKLRLAYGFVAAAIGGGALVIALTIGATTPIGWGVGGLGALVAAGWLLYAWYRNKRYARMLRVFEGRPGRAALVEQAVRCALRPFDGEGNGNEMDPMARKLIKQTLLELGVTRRDFRALKFCRPEDKAEVRAAIQQKIRQRLGIASSTA</sequence>
<keyword evidence="1" id="KW-1133">Transmembrane helix</keyword>
<gene>
    <name evidence="2" type="ORF">L602_001700000130</name>
</gene>
<dbReference type="AlphaFoldDB" id="A0A562BQH1"/>
<feature type="transmembrane region" description="Helical" evidence="1">
    <location>
        <begin position="356"/>
        <end position="377"/>
    </location>
</feature>
<proteinExistence type="predicted"/>
<evidence type="ECO:0000256" key="1">
    <source>
        <dbReference type="SAM" id="Phobius"/>
    </source>
</evidence>
<keyword evidence="3" id="KW-1185">Reference proteome</keyword>
<keyword evidence="1" id="KW-0812">Transmembrane</keyword>
<feature type="transmembrane region" description="Helical" evidence="1">
    <location>
        <begin position="65"/>
        <end position="90"/>
    </location>
</feature>
<organism evidence="2 3">
    <name type="scientific">Cupriavidus gilardii J11</name>
    <dbReference type="NCBI Taxonomy" id="936133"/>
    <lineage>
        <taxon>Bacteria</taxon>
        <taxon>Pseudomonadati</taxon>
        <taxon>Pseudomonadota</taxon>
        <taxon>Betaproteobacteria</taxon>
        <taxon>Burkholderiales</taxon>
        <taxon>Burkholderiaceae</taxon>
        <taxon>Cupriavidus</taxon>
    </lineage>
</organism>
<accession>A0A562BQH1</accession>
<keyword evidence="1" id="KW-0472">Membrane</keyword>
<evidence type="ECO:0000313" key="2">
    <source>
        <dbReference type="EMBL" id="TWG87421.1"/>
    </source>
</evidence>